<dbReference type="Pfam" id="PF14520">
    <property type="entry name" value="HHH_5"/>
    <property type="match status" value="1"/>
</dbReference>
<evidence type="ECO:0000259" key="9">
    <source>
        <dbReference type="PROSITE" id="PS50151"/>
    </source>
</evidence>
<comment type="similarity">
    <text evidence="7">Belongs to the UvrC family.</text>
</comment>
<protein>
    <recommendedName>
        <fullName evidence="7">UvrABC system protein C</fullName>
        <shortName evidence="7">Protein UvrC</shortName>
    </recommendedName>
    <alternativeName>
        <fullName evidence="7">Excinuclease ABC subunit C</fullName>
    </alternativeName>
</protein>
<dbReference type="GO" id="GO:0009380">
    <property type="term" value="C:excinuclease repair complex"/>
    <property type="evidence" value="ECO:0007669"/>
    <property type="project" value="InterPro"/>
</dbReference>
<comment type="function">
    <text evidence="7">The UvrABC repair system catalyzes the recognition and processing of DNA lesions. UvrC both incises the 5' and 3' sides of the lesion. The N-terminal half is responsible for the 3' incision and the C-terminal half is responsible for the 5' incision.</text>
</comment>
<dbReference type="NCBIfam" id="NF001824">
    <property type="entry name" value="PRK00558.1-5"/>
    <property type="match status" value="1"/>
</dbReference>
<dbReference type="InterPro" id="IPR004791">
    <property type="entry name" value="UvrC"/>
</dbReference>
<evidence type="ECO:0000256" key="3">
    <source>
        <dbReference type="ARBA" id="ARBA00022769"/>
    </source>
</evidence>
<dbReference type="Pfam" id="PF08459">
    <property type="entry name" value="UvrC_RNaseH_dom"/>
    <property type="match status" value="1"/>
</dbReference>
<keyword evidence="3 7" id="KW-0228">DNA excision</keyword>
<dbReference type="InterPro" id="IPR035901">
    <property type="entry name" value="GIY-YIG_endonuc_sf"/>
</dbReference>
<proteinExistence type="inferred from homology"/>
<sequence length="611" mass="69532">MVDDKVLERLPEKTGVYIMKSGEDVVLYVGKAKNLKERVKQYFIPGRDGRPQVPFLTLKVRHIDTMITSSEKEALILENTLIKQYQPKYNVLLRDDKSFAALKIKIKHEWPSVELVRSRGSHKKDGLYFGPYPSAFSARMTLDLIKKIFPLRQCSDSELASRTRPCILHAMGRCIAPCVGLCTKEEYDDLVQKVVQFLKGSDKEIIQKLKAEMLRLSDALEFEKAQSVKNILDHIEKTLEQQRVEKIHGKDMDAVGIYREGDEGILVRMIYRQGRLVSAATHSFSKIAEEDADLISSFLLQSYEEPHAMPREVLVPVEMADAAALSEILAAKKGGLCEVLFPQKGDKKAILDIALENAIAKFRQVKDQKELSERALMEIKETFHLKSYPKKIECFDISNFQGSAIVGALVAFTDGEKDTSRYRKFKIKLTEEPDDYLSMYEVLTRRFKKAKEENNLPDLILVDGGKGHLNVALKVLKELDIITVDVISLAKEESRHDKGIRAEKVFLPNIKDPLYLKTHSKILFFLQKIRDEAHRFALSFMHQRKSKSLVQSELDAIAGIGPKKKRALLRKFGSVKKIREAAAEELLATPGVHRKDVEAIRLFLQSDKQPQ</sequence>
<dbReference type="EMBL" id="CWGJ01000009">
    <property type="protein sequence ID" value="CRX37899.1"/>
    <property type="molecule type" value="Genomic_DNA"/>
</dbReference>
<dbReference type="SUPFAM" id="SSF46600">
    <property type="entry name" value="C-terminal UvrC-binding domain of UvrB"/>
    <property type="match status" value="1"/>
</dbReference>
<dbReference type="Pfam" id="PF22920">
    <property type="entry name" value="UvrC_RNaseH"/>
    <property type="match status" value="1"/>
</dbReference>
<dbReference type="InterPro" id="IPR036876">
    <property type="entry name" value="UVR_dom_sf"/>
</dbReference>
<dbReference type="OrthoDB" id="9804933at2"/>
<evidence type="ECO:0000256" key="1">
    <source>
        <dbReference type="ARBA" id="ARBA00022490"/>
    </source>
</evidence>
<keyword evidence="1 7" id="KW-0963">Cytoplasm</keyword>
<dbReference type="NCBIfam" id="TIGR00194">
    <property type="entry name" value="uvrC"/>
    <property type="match status" value="1"/>
</dbReference>
<comment type="subcellular location">
    <subcellularLocation>
        <location evidence="7">Cytoplasm</location>
    </subcellularLocation>
</comment>
<evidence type="ECO:0000256" key="2">
    <source>
        <dbReference type="ARBA" id="ARBA00022763"/>
    </source>
</evidence>
<keyword evidence="13" id="KW-1185">Reference proteome</keyword>
<evidence type="ECO:0000259" key="10">
    <source>
        <dbReference type="PROSITE" id="PS50164"/>
    </source>
</evidence>
<dbReference type="SUPFAM" id="SSF82771">
    <property type="entry name" value="GIY-YIG endonuclease"/>
    <property type="match status" value="1"/>
</dbReference>
<comment type="subunit">
    <text evidence="7">Interacts with UvrB in an incision complex.</text>
</comment>
<dbReference type="PROSITE" id="PS50151">
    <property type="entry name" value="UVR"/>
    <property type="match status" value="1"/>
</dbReference>
<dbReference type="PANTHER" id="PTHR30562">
    <property type="entry name" value="UVRC/OXIDOREDUCTASE"/>
    <property type="match status" value="1"/>
</dbReference>
<dbReference type="InterPro" id="IPR001162">
    <property type="entry name" value="UvrC_RNase_H_dom"/>
</dbReference>
<dbReference type="AlphaFoldDB" id="A0A0H5DQN8"/>
<dbReference type="InterPro" id="IPR038476">
    <property type="entry name" value="UvrC_RNase_H_dom_sf"/>
</dbReference>
<dbReference type="InterPro" id="IPR010994">
    <property type="entry name" value="RuvA_2-like"/>
</dbReference>
<evidence type="ECO:0000256" key="6">
    <source>
        <dbReference type="ARBA" id="ARBA00023236"/>
    </source>
</evidence>
<dbReference type="GO" id="GO:0005737">
    <property type="term" value="C:cytoplasm"/>
    <property type="evidence" value="ECO:0007669"/>
    <property type="project" value="UniProtKB-SubCell"/>
</dbReference>
<feature type="coiled-coil region" evidence="8">
    <location>
        <begin position="206"/>
        <end position="245"/>
    </location>
</feature>
<dbReference type="GO" id="GO:0009381">
    <property type="term" value="F:excinuclease ABC activity"/>
    <property type="evidence" value="ECO:0007669"/>
    <property type="project" value="UniProtKB-UniRule"/>
</dbReference>
<dbReference type="RefSeq" id="WP_098037764.1">
    <property type="nucleotide sequence ID" value="NZ_CWGJ01000009.1"/>
</dbReference>
<feature type="domain" description="UvrC family homology region profile" evidence="11">
    <location>
        <begin position="285"/>
        <end position="476"/>
    </location>
</feature>
<evidence type="ECO:0000256" key="4">
    <source>
        <dbReference type="ARBA" id="ARBA00022881"/>
    </source>
</evidence>
<keyword evidence="2 7" id="KW-0227">DNA damage</keyword>
<reference evidence="13" key="1">
    <citation type="submission" date="2015-06" db="EMBL/GenBank/DDBJ databases">
        <authorList>
            <person name="Bertelli C."/>
        </authorList>
    </citation>
    <scope>NUCLEOTIDE SEQUENCE [LARGE SCALE GENOMIC DNA]</scope>
    <source>
        <strain evidence="13">CRIB-30</strain>
    </source>
</reference>
<dbReference type="PANTHER" id="PTHR30562:SF1">
    <property type="entry name" value="UVRABC SYSTEM PROTEIN C"/>
    <property type="match status" value="1"/>
</dbReference>
<dbReference type="GO" id="GO:0003677">
    <property type="term" value="F:DNA binding"/>
    <property type="evidence" value="ECO:0007669"/>
    <property type="project" value="UniProtKB-UniRule"/>
</dbReference>
<dbReference type="CDD" id="cd10434">
    <property type="entry name" value="GIY-YIG_UvrC_Cho"/>
    <property type="match status" value="1"/>
</dbReference>
<evidence type="ECO:0000313" key="12">
    <source>
        <dbReference type="EMBL" id="CRX37899.1"/>
    </source>
</evidence>
<evidence type="ECO:0000256" key="5">
    <source>
        <dbReference type="ARBA" id="ARBA00023204"/>
    </source>
</evidence>
<dbReference type="InterPro" id="IPR000305">
    <property type="entry name" value="GIY-YIG_endonuc"/>
</dbReference>
<dbReference type="Proteomes" id="UP000220251">
    <property type="component" value="Unassembled WGS sequence"/>
</dbReference>
<keyword evidence="8" id="KW-0175">Coiled coil</keyword>
<feature type="domain" description="GIY-YIG" evidence="10">
    <location>
        <begin position="12"/>
        <end position="91"/>
    </location>
</feature>
<accession>A0A0H5DQN8</accession>
<dbReference type="InterPro" id="IPR047296">
    <property type="entry name" value="GIY-YIG_UvrC_Cho"/>
</dbReference>
<keyword evidence="4 7" id="KW-0267">Excision nuclease</keyword>
<dbReference type="GO" id="GO:0009432">
    <property type="term" value="P:SOS response"/>
    <property type="evidence" value="ECO:0007669"/>
    <property type="project" value="UniProtKB-UniRule"/>
</dbReference>
<dbReference type="Gene3D" id="3.40.1440.10">
    <property type="entry name" value="GIY-YIG endonuclease"/>
    <property type="match status" value="1"/>
</dbReference>
<keyword evidence="6 7" id="KW-0742">SOS response</keyword>
<dbReference type="PROSITE" id="PS50165">
    <property type="entry name" value="UVRC"/>
    <property type="match status" value="1"/>
</dbReference>
<keyword evidence="5 7" id="KW-0234">DNA repair</keyword>
<dbReference type="GO" id="GO:0006289">
    <property type="term" value="P:nucleotide-excision repair"/>
    <property type="evidence" value="ECO:0007669"/>
    <property type="project" value="UniProtKB-UniRule"/>
</dbReference>
<name>A0A0H5DQN8_9BACT</name>
<gene>
    <name evidence="7 12" type="primary">uvrC</name>
    <name evidence="12" type="ORF">ELAC_0544</name>
</gene>
<evidence type="ECO:0000259" key="11">
    <source>
        <dbReference type="PROSITE" id="PS50165"/>
    </source>
</evidence>
<dbReference type="SUPFAM" id="SSF47781">
    <property type="entry name" value="RuvA domain 2-like"/>
    <property type="match status" value="1"/>
</dbReference>
<dbReference type="SMART" id="SM00465">
    <property type="entry name" value="GIYc"/>
    <property type="match status" value="1"/>
</dbReference>
<organism evidence="12 13">
    <name type="scientific">Estrella lausannensis</name>
    <dbReference type="NCBI Taxonomy" id="483423"/>
    <lineage>
        <taxon>Bacteria</taxon>
        <taxon>Pseudomonadati</taxon>
        <taxon>Chlamydiota</taxon>
        <taxon>Chlamydiia</taxon>
        <taxon>Parachlamydiales</taxon>
        <taxon>Candidatus Criblamydiaceae</taxon>
        <taxon>Estrella</taxon>
    </lineage>
</organism>
<evidence type="ECO:0000256" key="7">
    <source>
        <dbReference type="HAMAP-Rule" id="MF_00203"/>
    </source>
</evidence>
<dbReference type="HAMAP" id="MF_00203">
    <property type="entry name" value="UvrC"/>
    <property type="match status" value="1"/>
</dbReference>
<evidence type="ECO:0000313" key="13">
    <source>
        <dbReference type="Proteomes" id="UP000220251"/>
    </source>
</evidence>
<evidence type="ECO:0000256" key="8">
    <source>
        <dbReference type="SAM" id="Coils"/>
    </source>
</evidence>
<dbReference type="Pfam" id="PF01541">
    <property type="entry name" value="GIY-YIG"/>
    <property type="match status" value="1"/>
</dbReference>
<dbReference type="InterPro" id="IPR001943">
    <property type="entry name" value="UVR_dom"/>
</dbReference>
<dbReference type="PROSITE" id="PS50164">
    <property type="entry name" value="GIY_YIG"/>
    <property type="match status" value="1"/>
</dbReference>
<feature type="domain" description="UVR" evidence="9">
    <location>
        <begin position="203"/>
        <end position="238"/>
    </location>
</feature>
<dbReference type="Gene3D" id="3.30.420.340">
    <property type="entry name" value="UvrC, RNAse H endonuclease domain"/>
    <property type="match status" value="1"/>
</dbReference>
<dbReference type="FunFam" id="3.40.1440.10:FF:000001">
    <property type="entry name" value="UvrABC system protein C"/>
    <property type="match status" value="1"/>
</dbReference>
<dbReference type="Gene3D" id="1.10.150.20">
    <property type="entry name" value="5' to 3' exonuclease, C-terminal subdomain"/>
    <property type="match status" value="1"/>
</dbReference>
<dbReference type="InterPro" id="IPR050066">
    <property type="entry name" value="UvrABC_protein_C"/>
</dbReference>